<gene>
    <name evidence="1" type="ORF">AWN90_09415</name>
</gene>
<accession>A0A164H2R7</accession>
<dbReference type="EMBL" id="LWGR01000021">
    <property type="protein sequence ID" value="KZM68149.1"/>
    <property type="molecule type" value="Genomic_DNA"/>
</dbReference>
<organism evidence="1 2">
    <name type="scientific">Nocardia terpenica</name>
    <dbReference type="NCBI Taxonomy" id="455432"/>
    <lineage>
        <taxon>Bacteria</taxon>
        <taxon>Bacillati</taxon>
        <taxon>Actinomycetota</taxon>
        <taxon>Actinomycetes</taxon>
        <taxon>Mycobacteriales</taxon>
        <taxon>Nocardiaceae</taxon>
        <taxon>Nocardia</taxon>
    </lineage>
</organism>
<keyword evidence="2" id="KW-1185">Reference proteome</keyword>
<dbReference type="AlphaFoldDB" id="A0A164H2R7"/>
<name>A0A164H2R7_9NOCA</name>
<comment type="caution">
    <text evidence="1">The sequence shown here is derived from an EMBL/GenBank/DDBJ whole genome shotgun (WGS) entry which is preliminary data.</text>
</comment>
<dbReference type="Proteomes" id="UP000076512">
    <property type="component" value="Unassembled WGS sequence"/>
</dbReference>
<evidence type="ECO:0000313" key="2">
    <source>
        <dbReference type="Proteomes" id="UP000076512"/>
    </source>
</evidence>
<protein>
    <submittedName>
        <fullName evidence="1">Uncharacterized protein</fullName>
    </submittedName>
</protein>
<sequence>MDRKETPDQLLNILRDVTRTCIRATTDEDEEIYVASKIPDLLYTMWKAFHELDKALTVGEPLPAAWQRAGRIPQAR</sequence>
<reference evidence="1 2" key="1">
    <citation type="submission" date="2016-04" db="EMBL/GenBank/DDBJ databases">
        <authorList>
            <person name="Evans L.H."/>
            <person name="Alamgir A."/>
            <person name="Owens N."/>
            <person name="Weber N.D."/>
            <person name="Virtaneva K."/>
            <person name="Barbian K."/>
            <person name="Babar A."/>
            <person name="Rosenke K."/>
        </authorList>
    </citation>
    <scope>NUCLEOTIDE SEQUENCE [LARGE SCALE GENOMIC DNA]</scope>
    <source>
        <strain evidence="1 2">IFM 0406</strain>
    </source>
</reference>
<proteinExistence type="predicted"/>
<dbReference type="RefSeq" id="WP_067579498.1">
    <property type="nucleotide sequence ID" value="NZ_JABMCZ010000002.1"/>
</dbReference>
<evidence type="ECO:0000313" key="1">
    <source>
        <dbReference type="EMBL" id="KZM68149.1"/>
    </source>
</evidence>